<dbReference type="RefSeq" id="WP_011397414.1">
    <property type="nucleotide sequence ID" value="NC_007645.1"/>
</dbReference>
<evidence type="ECO:0000256" key="2">
    <source>
        <dbReference type="ARBA" id="ARBA00022729"/>
    </source>
</evidence>
<accession>Q2SG78</accession>
<dbReference type="PANTHER" id="PTHR35936:SF25">
    <property type="entry name" value="ABC TRANSPORTER SUBSTRATE-BINDING PROTEIN"/>
    <property type="match status" value="1"/>
</dbReference>
<feature type="domain" description="Solute-binding protein family 3/N-terminal" evidence="4">
    <location>
        <begin position="48"/>
        <end position="262"/>
    </location>
</feature>
<evidence type="ECO:0000256" key="3">
    <source>
        <dbReference type="SAM" id="SignalP"/>
    </source>
</evidence>
<feature type="signal peptide" evidence="3">
    <location>
        <begin position="1"/>
        <end position="39"/>
    </location>
</feature>
<dbReference type="InterPro" id="IPR001638">
    <property type="entry name" value="Solute-binding_3/MltF_N"/>
</dbReference>
<dbReference type="eggNOG" id="COG0834">
    <property type="taxonomic scope" value="Bacteria"/>
</dbReference>
<sequence length="275" mass="31218">MDTLTLQPASKQRAQLLLCALRTLTFCLSFSCISVSAQAGETISIATGEYIPWTSQKGPHGGFISHVVTEVFKRQGIDVTFEYYLWARSYEQAKQGLHNAASYWACSEERKKDFYCSEPLAEEDTVFFHLKTTPLEKWNALDDLRPYSIGATIGYTYTKEFWAAAESGMLRVSTVPEDEQNFNMLALNRIDLCLMGPVAGLTLLRQQFPKAIRESITYNPKPLVTTHLSLLFPKAHKDSLRLMLIFNEGLRQVRAEGLYDRYMTDLLAGEYDPKN</sequence>
<evidence type="ECO:0000256" key="1">
    <source>
        <dbReference type="ARBA" id="ARBA00010333"/>
    </source>
</evidence>
<comment type="similarity">
    <text evidence="1">Belongs to the bacterial solute-binding protein 3 family.</text>
</comment>
<dbReference type="Pfam" id="PF00497">
    <property type="entry name" value="SBP_bac_3"/>
    <property type="match status" value="1"/>
</dbReference>
<dbReference type="OrthoDB" id="5296159at2"/>
<evidence type="ECO:0000259" key="4">
    <source>
        <dbReference type="Pfam" id="PF00497"/>
    </source>
</evidence>
<dbReference type="HOGENOM" id="CLU_064076_3_0_6"/>
<reference evidence="5 6" key="1">
    <citation type="journal article" date="2005" name="Nucleic Acids Res.">
        <title>Genomic blueprint of Hahella chejuensis, a marine microbe producing an algicidal agent.</title>
        <authorList>
            <person name="Jeong H."/>
            <person name="Yim J.H."/>
            <person name="Lee C."/>
            <person name="Choi S.-H."/>
            <person name="Park Y.K."/>
            <person name="Yoon S.H."/>
            <person name="Hur C.-G."/>
            <person name="Kang H.-Y."/>
            <person name="Kim D."/>
            <person name="Lee H.H."/>
            <person name="Park K.H."/>
            <person name="Park S.-H."/>
            <person name="Park H.-S."/>
            <person name="Lee H.K."/>
            <person name="Oh T.K."/>
            <person name="Kim J.F."/>
        </authorList>
    </citation>
    <scope>NUCLEOTIDE SEQUENCE [LARGE SCALE GENOMIC DNA]</scope>
    <source>
        <strain evidence="5 6">KCTC 2396</strain>
    </source>
</reference>
<dbReference type="SUPFAM" id="SSF53850">
    <property type="entry name" value="Periplasmic binding protein-like II"/>
    <property type="match status" value="1"/>
</dbReference>
<name>Q2SG78_HAHCH</name>
<keyword evidence="2 3" id="KW-0732">Signal</keyword>
<dbReference type="Gene3D" id="3.40.190.10">
    <property type="entry name" value="Periplasmic binding protein-like II"/>
    <property type="match status" value="2"/>
</dbReference>
<feature type="chain" id="PRO_5004215425" evidence="3">
    <location>
        <begin position="40"/>
        <end position="275"/>
    </location>
</feature>
<organism evidence="5 6">
    <name type="scientific">Hahella chejuensis (strain KCTC 2396)</name>
    <dbReference type="NCBI Taxonomy" id="349521"/>
    <lineage>
        <taxon>Bacteria</taxon>
        <taxon>Pseudomonadati</taxon>
        <taxon>Pseudomonadota</taxon>
        <taxon>Gammaproteobacteria</taxon>
        <taxon>Oceanospirillales</taxon>
        <taxon>Hahellaceae</taxon>
        <taxon>Hahella</taxon>
    </lineage>
</organism>
<evidence type="ECO:0000313" key="5">
    <source>
        <dbReference type="EMBL" id="ABC30346.1"/>
    </source>
</evidence>
<dbReference type="STRING" id="349521.HCH_03606"/>
<gene>
    <name evidence="5" type="ordered locus">HCH_03606</name>
</gene>
<evidence type="ECO:0000313" key="6">
    <source>
        <dbReference type="Proteomes" id="UP000000238"/>
    </source>
</evidence>
<dbReference type="EMBL" id="CP000155">
    <property type="protein sequence ID" value="ABC30346.1"/>
    <property type="molecule type" value="Genomic_DNA"/>
</dbReference>
<protein>
    <submittedName>
        <fullName evidence="5">ABC-type amino acid transport/signal transduction systems, periplasmic component/domain</fullName>
    </submittedName>
</protein>
<keyword evidence="6" id="KW-1185">Reference proteome</keyword>
<dbReference type="AlphaFoldDB" id="Q2SG78"/>
<proteinExistence type="inferred from homology"/>
<dbReference type="Proteomes" id="UP000000238">
    <property type="component" value="Chromosome"/>
</dbReference>
<dbReference type="KEGG" id="hch:HCH_03606"/>
<dbReference type="PANTHER" id="PTHR35936">
    <property type="entry name" value="MEMBRANE-BOUND LYTIC MUREIN TRANSGLYCOSYLASE F"/>
    <property type="match status" value="1"/>
</dbReference>